<organism evidence="2">
    <name type="scientific">hydrothermal vent metagenome</name>
    <dbReference type="NCBI Taxonomy" id="652676"/>
    <lineage>
        <taxon>unclassified sequences</taxon>
        <taxon>metagenomes</taxon>
        <taxon>ecological metagenomes</taxon>
    </lineage>
</organism>
<sequence>MDKIEQRKHARLLFSAADQARALIEVPEQGIVTATVLDISESGIGLSLAQNEIFIDQGEHCIMVELRGVVGIHFDFGIEIEIRWLLNYEAMGLLALGCRFVNIPPPIRAALRDFVARNLKA</sequence>
<dbReference type="InterPro" id="IPR009875">
    <property type="entry name" value="PilZ_domain"/>
</dbReference>
<feature type="domain" description="PilZ" evidence="1">
    <location>
        <begin position="5"/>
        <end position="116"/>
    </location>
</feature>
<dbReference type="EMBL" id="UOEX01000235">
    <property type="protein sequence ID" value="VAW38171.1"/>
    <property type="molecule type" value="Genomic_DNA"/>
</dbReference>
<evidence type="ECO:0000259" key="1">
    <source>
        <dbReference type="Pfam" id="PF07238"/>
    </source>
</evidence>
<dbReference type="Pfam" id="PF07238">
    <property type="entry name" value="PilZ"/>
    <property type="match status" value="1"/>
</dbReference>
<dbReference type="AlphaFoldDB" id="A0A3B0V5C8"/>
<protein>
    <recommendedName>
        <fullName evidence="1">PilZ domain-containing protein</fullName>
    </recommendedName>
</protein>
<name>A0A3B0V5C8_9ZZZZ</name>
<evidence type="ECO:0000313" key="2">
    <source>
        <dbReference type="EMBL" id="VAW38171.1"/>
    </source>
</evidence>
<dbReference type="SUPFAM" id="SSF141371">
    <property type="entry name" value="PilZ domain-like"/>
    <property type="match status" value="1"/>
</dbReference>
<dbReference type="GO" id="GO:0035438">
    <property type="term" value="F:cyclic-di-GMP binding"/>
    <property type="evidence" value="ECO:0007669"/>
    <property type="project" value="InterPro"/>
</dbReference>
<gene>
    <name evidence="2" type="ORF">MNBD_DELTA03-1095</name>
</gene>
<dbReference type="Gene3D" id="2.40.10.220">
    <property type="entry name" value="predicted glycosyltransferase like domains"/>
    <property type="match status" value="1"/>
</dbReference>
<accession>A0A3B0V5C8</accession>
<proteinExistence type="predicted"/>
<reference evidence="2" key="1">
    <citation type="submission" date="2018-06" db="EMBL/GenBank/DDBJ databases">
        <authorList>
            <person name="Zhirakovskaya E."/>
        </authorList>
    </citation>
    <scope>NUCLEOTIDE SEQUENCE</scope>
</reference>